<dbReference type="CDD" id="cd00093">
    <property type="entry name" value="HTH_XRE"/>
    <property type="match status" value="1"/>
</dbReference>
<dbReference type="SMART" id="SM00530">
    <property type="entry name" value="HTH_XRE"/>
    <property type="match status" value="1"/>
</dbReference>
<dbReference type="InterPro" id="IPR001387">
    <property type="entry name" value="Cro/C1-type_HTH"/>
</dbReference>
<dbReference type="PROSITE" id="PS50943">
    <property type="entry name" value="HTH_CROC1"/>
    <property type="match status" value="1"/>
</dbReference>
<dbReference type="AlphaFoldDB" id="A0A1H9NQT5"/>
<dbReference type="GO" id="GO:0003677">
    <property type="term" value="F:DNA binding"/>
    <property type="evidence" value="ECO:0007669"/>
    <property type="project" value="InterPro"/>
</dbReference>
<evidence type="ECO:0000259" key="1">
    <source>
        <dbReference type="PROSITE" id="PS50943"/>
    </source>
</evidence>
<evidence type="ECO:0000313" key="3">
    <source>
        <dbReference type="Proteomes" id="UP000199051"/>
    </source>
</evidence>
<organism evidence="2 3">
    <name type="scientific">Actinokineospora terrae</name>
    <dbReference type="NCBI Taxonomy" id="155974"/>
    <lineage>
        <taxon>Bacteria</taxon>
        <taxon>Bacillati</taxon>
        <taxon>Actinomycetota</taxon>
        <taxon>Actinomycetes</taxon>
        <taxon>Pseudonocardiales</taxon>
        <taxon>Pseudonocardiaceae</taxon>
        <taxon>Actinokineospora</taxon>
    </lineage>
</organism>
<dbReference type="InterPro" id="IPR043917">
    <property type="entry name" value="DUF5753"/>
</dbReference>
<dbReference type="STRING" id="155974.SAMN04487818_10386"/>
<keyword evidence="3" id="KW-1185">Reference proteome</keyword>
<proteinExistence type="predicted"/>
<dbReference type="Pfam" id="PF13560">
    <property type="entry name" value="HTH_31"/>
    <property type="match status" value="1"/>
</dbReference>
<dbReference type="Gene3D" id="1.10.260.40">
    <property type="entry name" value="lambda repressor-like DNA-binding domains"/>
    <property type="match status" value="1"/>
</dbReference>
<feature type="domain" description="HTH cro/C1-type" evidence="1">
    <location>
        <begin position="19"/>
        <end position="73"/>
    </location>
</feature>
<dbReference type="InterPro" id="IPR010982">
    <property type="entry name" value="Lambda_DNA-bd_dom_sf"/>
</dbReference>
<dbReference type="Pfam" id="PF19054">
    <property type="entry name" value="DUF5753"/>
    <property type="match status" value="1"/>
</dbReference>
<dbReference type="SUPFAM" id="SSF47413">
    <property type="entry name" value="lambda repressor-like DNA-binding domains"/>
    <property type="match status" value="1"/>
</dbReference>
<protein>
    <submittedName>
        <fullName evidence="2">Helix-turn-helix domain-containing protein</fullName>
    </submittedName>
</protein>
<dbReference type="Proteomes" id="UP000199051">
    <property type="component" value="Unassembled WGS sequence"/>
</dbReference>
<gene>
    <name evidence="2" type="ORF">SAMN04487818_10386</name>
</gene>
<dbReference type="EMBL" id="FOGI01000003">
    <property type="protein sequence ID" value="SER38316.1"/>
    <property type="molecule type" value="Genomic_DNA"/>
</dbReference>
<name>A0A1H9NQT5_9PSEU</name>
<sequence>MTSPSRSISMQRRLLGAELLRLRELAGLTQDEAAEHLGKAGNKISRVESGKIGIDKTDLDVLLERYQASEKDRLWCRELSRLSKPKRGRPTGETTLYLGPRWFRAFRDLETDASEIMEVGTEIIPGILQTDDYIRAMFDAQGEDAADHVVDDALRVRADRRTLLNRENAARFAFVLSESVVRRQIGGPAVMADQLRHLAEIAVQPNVTLQIIPFDARSYAHLCTDFTLFRFGHEMANDIVYLEMFSDAAYLDKPPETVRRYGELFGRLRGVALGPVESRHLVATVAEEYAAVATTGR</sequence>
<accession>A0A1H9NQT5</accession>
<evidence type="ECO:0000313" key="2">
    <source>
        <dbReference type="EMBL" id="SER38316.1"/>
    </source>
</evidence>
<reference evidence="3" key="1">
    <citation type="submission" date="2016-10" db="EMBL/GenBank/DDBJ databases">
        <authorList>
            <person name="Varghese N."/>
            <person name="Submissions S."/>
        </authorList>
    </citation>
    <scope>NUCLEOTIDE SEQUENCE [LARGE SCALE GENOMIC DNA]</scope>
    <source>
        <strain evidence="3">DSM 44260</strain>
    </source>
</reference>